<dbReference type="EMBL" id="CP011002">
    <property type="protein sequence ID" value="AKO66104.1"/>
    <property type="molecule type" value="Genomic_DNA"/>
</dbReference>
<dbReference type="Pfam" id="PF11174">
    <property type="entry name" value="DUF2970"/>
    <property type="match status" value="1"/>
</dbReference>
<keyword evidence="1" id="KW-0472">Membrane</keyword>
<evidence type="ECO:0008006" key="4">
    <source>
        <dbReference type="Google" id="ProtNLM"/>
    </source>
</evidence>
<dbReference type="Proteomes" id="UP000066549">
    <property type="component" value="Chromosome"/>
</dbReference>
<dbReference type="InterPro" id="IPR021344">
    <property type="entry name" value="DUF2970"/>
</dbReference>
<keyword evidence="1" id="KW-1133">Transmembrane helix</keyword>
<proteinExistence type="predicted"/>
<dbReference type="AlphaFoldDB" id="A0A0H4J013"/>
<gene>
    <name evidence="2" type="ORF">VI33_05285</name>
</gene>
<accession>A0A0H4J013</accession>
<feature type="transmembrane region" description="Helical" evidence="1">
    <location>
        <begin position="39"/>
        <end position="62"/>
    </location>
</feature>
<reference evidence="2 3" key="1">
    <citation type="submission" date="2015-03" db="EMBL/GenBank/DDBJ databases">
        <title>Comparative analysis of the OM43 clade including a novel species from Red Sea uncovers genomic and metabolic diversity among marine methylotrophs.</title>
        <authorList>
            <person name="Jimenez-Infante F."/>
            <person name="Ngugi D.K."/>
            <person name="Vinu M."/>
            <person name="Alam I."/>
            <person name="Kamau A."/>
            <person name="Blom J."/>
            <person name="Bajic V.B."/>
            <person name="Stingl U."/>
        </authorList>
    </citation>
    <scope>NUCLEOTIDE SEQUENCE [LARGE SCALE GENOMIC DNA]</scope>
    <source>
        <strain evidence="2 3">MBRSH7</strain>
    </source>
</reference>
<keyword evidence="1" id="KW-0812">Transmembrane</keyword>
<sequence>MKTLLNIIQSVLAAFIGIQKNSKFNDDDKFIERNGFMPYLLVGLVLALIFIISIVTVVSIILD</sequence>
<organism evidence="2 3">
    <name type="scientific">Methylophilales bacterium MBRS-H7</name>
    <dbReference type="NCBI Taxonomy" id="1623450"/>
    <lineage>
        <taxon>Bacteria</taxon>
        <taxon>Pseudomonadati</taxon>
        <taxon>Pseudomonadota</taxon>
        <taxon>Betaproteobacteria</taxon>
        <taxon>Nitrosomonadales</taxon>
        <taxon>OM43 clade</taxon>
    </lineage>
</organism>
<name>A0A0H4J013_9PROT</name>
<evidence type="ECO:0000256" key="1">
    <source>
        <dbReference type="SAM" id="Phobius"/>
    </source>
</evidence>
<evidence type="ECO:0000313" key="2">
    <source>
        <dbReference type="EMBL" id="AKO66104.1"/>
    </source>
</evidence>
<evidence type="ECO:0000313" key="3">
    <source>
        <dbReference type="Proteomes" id="UP000066549"/>
    </source>
</evidence>
<keyword evidence="3" id="KW-1185">Reference proteome</keyword>
<protein>
    <recommendedName>
        <fullName evidence="4">DUF2970 domain-containing protein</fullName>
    </recommendedName>
</protein>